<keyword evidence="4" id="KW-0808">Transferase</keyword>
<evidence type="ECO:0000256" key="9">
    <source>
        <dbReference type="ARBA" id="ARBA00047905"/>
    </source>
</evidence>
<dbReference type="InterPro" id="IPR022672">
    <property type="entry name" value="Hexokinase_N"/>
</dbReference>
<dbReference type="GO" id="GO:0006006">
    <property type="term" value="P:glucose metabolic process"/>
    <property type="evidence" value="ECO:0007669"/>
    <property type="project" value="TreeGrafter"/>
</dbReference>
<gene>
    <name evidence="12" type="ORF">SAMN05660299_00392</name>
</gene>
<dbReference type="InterPro" id="IPR043129">
    <property type="entry name" value="ATPase_NBD"/>
</dbReference>
<feature type="domain" description="Hexokinase N-terminal" evidence="10">
    <location>
        <begin position="6"/>
        <end position="199"/>
    </location>
</feature>
<evidence type="ECO:0000256" key="2">
    <source>
        <dbReference type="ARBA" id="ARBA00005007"/>
    </source>
</evidence>
<evidence type="ECO:0000256" key="7">
    <source>
        <dbReference type="ARBA" id="ARBA00022840"/>
    </source>
</evidence>
<evidence type="ECO:0000256" key="5">
    <source>
        <dbReference type="ARBA" id="ARBA00022741"/>
    </source>
</evidence>
<keyword evidence="13" id="KW-1185">Reference proteome</keyword>
<dbReference type="GO" id="GO:0005536">
    <property type="term" value="F:D-glucose binding"/>
    <property type="evidence" value="ECO:0007669"/>
    <property type="project" value="InterPro"/>
</dbReference>
<protein>
    <submittedName>
        <fullName evidence="12">Hexokinase</fullName>
    </submittedName>
</protein>
<dbReference type="RefSeq" id="WP_176762835.1">
    <property type="nucleotide sequence ID" value="NZ_FNHQ01000002.1"/>
</dbReference>
<dbReference type="Pfam" id="PF00349">
    <property type="entry name" value="Hexokinase_1"/>
    <property type="match status" value="1"/>
</dbReference>
<dbReference type="GO" id="GO:0004340">
    <property type="term" value="F:glucokinase activity"/>
    <property type="evidence" value="ECO:0007669"/>
    <property type="project" value="TreeGrafter"/>
</dbReference>
<dbReference type="PANTHER" id="PTHR19443:SF16">
    <property type="entry name" value="HEXOKINASE TYPE 1-RELATED"/>
    <property type="match status" value="1"/>
</dbReference>
<evidence type="ECO:0000313" key="12">
    <source>
        <dbReference type="EMBL" id="SDM18087.1"/>
    </source>
</evidence>
<accession>A0A1G9R5H9</accession>
<keyword evidence="7" id="KW-0067">ATP-binding</keyword>
<organism evidence="12 13">
    <name type="scientific">Megasphaera paucivorans</name>
    <dbReference type="NCBI Taxonomy" id="349095"/>
    <lineage>
        <taxon>Bacteria</taxon>
        <taxon>Bacillati</taxon>
        <taxon>Bacillota</taxon>
        <taxon>Negativicutes</taxon>
        <taxon>Veillonellales</taxon>
        <taxon>Veillonellaceae</taxon>
        <taxon>Megasphaera</taxon>
    </lineage>
</organism>
<evidence type="ECO:0000259" key="10">
    <source>
        <dbReference type="Pfam" id="PF00349"/>
    </source>
</evidence>
<dbReference type="PANTHER" id="PTHR19443">
    <property type="entry name" value="HEXOKINASE"/>
    <property type="match status" value="1"/>
</dbReference>
<proteinExistence type="inferred from homology"/>
<dbReference type="Pfam" id="PF03727">
    <property type="entry name" value="Hexokinase_2"/>
    <property type="match status" value="1"/>
</dbReference>
<dbReference type="STRING" id="349095.SAMN05660299_00392"/>
<name>A0A1G9R5H9_9FIRM</name>
<dbReference type="EMBL" id="FNHQ01000002">
    <property type="protein sequence ID" value="SDM18087.1"/>
    <property type="molecule type" value="Genomic_DNA"/>
</dbReference>
<evidence type="ECO:0000256" key="6">
    <source>
        <dbReference type="ARBA" id="ARBA00022777"/>
    </source>
</evidence>
<dbReference type="CDD" id="cd24000">
    <property type="entry name" value="ASKHA_NBD_HK"/>
    <property type="match status" value="1"/>
</dbReference>
<reference evidence="12 13" key="1">
    <citation type="submission" date="2016-10" db="EMBL/GenBank/DDBJ databases">
        <authorList>
            <person name="de Groot N.N."/>
        </authorList>
    </citation>
    <scope>NUCLEOTIDE SEQUENCE [LARGE SCALE GENOMIC DNA]</scope>
    <source>
        <strain evidence="12 13">DSM 16981</strain>
    </source>
</reference>
<dbReference type="AlphaFoldDB" id="A0A1G9R5H9"/>
<keyword evidence="5" id="KW-0547">Nucleotide-binding</keyword>
<dbReference type="GO" id="GO:0005524">
    <property type="term" value="F:ATP binding"/>
    <property type="evidence" value="ECO:0007669"/>
    <property type="project" value="UniProtKB-KW"/>
</dbReference>
<dbReference type="GO" id="GO:0006096">
    <property type="term" value="P:glycolytic process"/>
    <property type="evidence" value="ECO:0007669"/>
    <property type="project" value="UniProtKB-UniPathway"/>
</dbReference>
<comment type="similarity">
    <text evidence="3">Belongs to the hexokinase family.</text>
</comment>
<keyword evidence="8" id="KW-0324">Glycolysis</keyword>
<dbReference type="Proteomes" id="UP000199309">
    <property type="component" value="Unassembled WGS sequence"/>
</dbReference>
<evidence type="ECO:0000256" key="1">
    <source>
        <dbReference type="ARBA" id="ARBA00004921"/>
    </source>
</evidence>
<evidence type="ECO:0000256" key="3">
    <source>
        <dbReference type="ARBA" id="ARBA00009225"/>
    </source>
</evidence>
<evidence type="ECO:0000313" key="13">
    <source>
        <dbReference type="Proteomes" id="UP000199309"/>
    </source>
</evidence>
<evidence type="ECO:0000256" key="8">
    <source>
        <dbReference type="ARBA" id="ARBA00023152"/>
    </source>
</evidence>
<sequence length="422" mass="46926">MSEEYTHISKQFYWHDEQLKMFSDQFCHSLHDAMNGRPSSLSKLDACIGLPSGYEKGVYLALDWGGTNIRASRVRLIGKRCYIIERQVARPLKSIGQYDFTSPDTDMETLFDFIADCVAAVALPNCTYVLGHSFSFAVCQDHIRDARLLAWSKEIKVPHMKGRYINELLQQALRRRGLTHIIPTALINDTTAALLASSYRGGASKVAVICGTGFNICFYDAAAARIYNIEAGNYNGGRQLKWDKEVDKESEKPGDHCLEKMVAGRYLCEIFRRTAMTYFDIADIPACTTEEMNALLHITDVQQLRFMMGRLWHRIIIQQDIERLKDMAVSIFIRSAQLTGAACSGVLRYLYPSGEVPEQTLAIEGSVIANVTGSIVMVQDAMRACLAVDDSGWTRPVPVKPLIVKEGPVIGAAVAAAMCVSS</sequence>
<dbReference type="Gene3D" id="3.40.367.20">
    <property type="match status" value="1"/>
</dbReference>
<dbReference type="PROSITE" id="PS51748">
    <property type="entry name" value="HEXOKINASE_2"/>
    <property type="match status" value="1"/>
</dbReference>
<comment type="pathway">
    <text evidence="2">Carbohydrate metabolism.</text>
</comment>
<dbReference type="InterPro" id="IPR001312">
    <property type="entry name" value="Hexokinase"/>
</dbReference>
<dbReference type="PRINTS" id="PR00475">
    <property type="entry name" value="HEXOKINASE"/>
</dbReference>
<feature type="domain" description="Hexokinase C-terminal" evidence="11">
    <location>
        <begin position="205"/>
        <end position="418"/>
    </location>
</feature>
<evidence type="ECO:0000256" key="4">
    <source>
        <dbReference type="ARBA" id="ARBA00022679"/>
    </source>
</evidence>
<comment type="catalytic activity">
    <reaction evidence="9">
        <text>D-fructose + ATP = D-fructose 6-phosphate + ADP + H(+)</text>
        <dbReference type="Rhea" id="RHEA:16125"/>
        <dbReference type="ChEBI" id="CHEBI:15378"/>
        <dbReference type="ChEBI" id="CHEBI:30616"/>
        <dbReference type="ChEBI" id="CHEBI:37721"/>
        <dbReference type="ChEBI" id="CHEBI:61527"/>
        <dbReference type="ChEBI" id="CHEBI:456216"/>
        <dbReference type="EC" id="2.7.1.1"/>
    </reaction>
    <physiologicalReaction direction="left-to-right" evidence="9">
        <dbReference type="Rhea" id="RHEA:16126"/>
    </physiologicalReaction>
</comment>
<keyword evidence="6 12" id="KW-0418">Kinase</keyword>
<dbReference type="InterPro" id="IPR022673">
    <property type="entry name" value="Hexokinase_C"/>
</dbReference>
<dbReference type="Gene3D" id="3.30.420.40">
    <property type="match status" value="1"/>
</dbReference>
<dbReference type="GO" id="GO:0005829">
    <property type="term" value="C:cytosol"/>
    <property type="evidence" value="ECO:0007669"/>
    <property type="project" value="TreeGrafter"/>
</dbReference>
<dbReference type="GO" id="GO:0001678">
    <property type="term" value="P:intracellular glucose homeostasis"/>
    <property type="evidence" value="ECO:0007669"/>
    <property type="project" value="InterPro"/>
</dbReference>
<evidence type="ECO:0000259" key="11">
    <source>
        <dbReference type="Pfam" id="PF03727"/>
    </source>
</evidence>
<dbReference type="UniPathway" id="UPA00109">
    <property type="reaction ID" value="UER00180"/>
</dbReference>
<dbReference type="GO" id="GO:0008865">
    <property type="term" value="F:fructokinase activity"/>
    <property type="evidence" value="ECO:0007669"/>
    <property type="project" value="TreeGrafter"/>
</dbReference>
<dbReference type="SUPFAM" id="SSF53067">
    <property type="entry name" value="Actin-like ATPase domain"/>
    <property type="match status" value="2"/>
</dbReference>
<comment type="pathway">
    <text evidence="1">Carbohydrate degradation.</text>
</comment>